<organism evidence="2 3">
    <name type="scientific">Jatrophihabitans cynanchi</name>
    <dbReference type="NCBI Taxonomy" id="2944128"/>
    <lineage>
        <taxon>Bacteria</taxon>
        <taxon>Bacillati</taxon>
        <taxon>Actinomycetota</taxon>
        <taxon>Actinomycetes</taxon>
        <taxon>Jatrophihabitantales</taxon>
        <taxon>Jatrophihabitantaceae</taxon>
        <taxon>Jatrophihabitans</taxon>
    </lineage>
</organism>
<gene>
    <name evidence="2" type="ORF">M6B22_18880</name>
</gene>
<keyword evidence="3" id="KW-1185">Reference proteome</keyword>
<dbReference type="Gene3D" id="3.40.50.720">
    <property type="entry name" value="NAD(P)-binding Rossmann-like Domain"/>
    <property type="match status" value="1"/>
</dbReference>
<dbReference type="RefSeq" id="WP_269443111.1">
    <property type="nucleotide sequence ID" value="NZ_CP097463.1"/>
</dbReference>
<dbReference type="EMBL" id="CP097463">
    <property type="protein sequence ID" value="WAX56575.1"/>
    <property type="molecule type" value="Genomic_DNA"/>
</dbReference>
<sequence length="186" mass="20802">MLPDRQLSDEGVELNRAVHHLAPHRLTRELLPLLRRGDGRVVHVNSEGHRAALFGTAPVEIDFTDLNCERGYDPFLTYSRSKLANLLDSYEFQRRHPELTVVAVHPGMVRTDLGRHFPRIRVAAMHAISLSARKGAEPLVHLATAAGINGGAYYNRFSPVRSSDASYDTATAARLWRETERSAARL</sequence>
<evidence type="ECO:0008006" key="4">
    <source>
        <dbReference type="Google" id="ProtNLM"/>
    </source>
</evidence>
<dbReference type="SUPFAM" id="SSF51735">
    <property type="entry name" value="NAD(P)-binding Rossmann-fold domains"/>
    <property type="match status" value="1"/>
</dbReference>
<proteinExistence type="predicted"/>
<accession>A0ABY7JVJ3</accession>
<keyword evidence="1" id="KW-0560">Oxidoreductase</keyword>
<reference evidence="2" key="1">
    <citation type="submission" date="2022-05" db="EMBL/GenBank/DDBJ databases">
        <title>Jatrophihabitans sp. SB3-54 whole genome sequence.</title>
        <authorList>
            <person name="Suh M.K."/>
            <person name="Eom M.K."/>
            <person name="Kim J.S."/>
            <person name="Kim H.S."/>
            <person name="Do H.E."/>
            <person name="Shin Y.K."/>
            <person name="Lee J.-S."/>
        </authorList>
    </citation>
    <scope>NUCLEOTIDE SEQUENCE</scope>
    <source>
        <strain evidence="2">SB3-54</strain>
    </source>
</reference>
<dbReference type="InterPro" id="IPR036291">
    <property type="entry name" value="NAD(P)-bd_dom_sf"/>
</dbReference>
<evidence type="ECO:0000313" key="3">
    <source>
        <dbReference type="Proteomes" id="UP001164693"/>
    </source>
</evidence>
<protein>
    <recommendedName>
        <fullName evidence="4">SDR family NAD(P)-dependent oxidoreductase</fullName>
    </recommendedName>
</protein>
<dbReference type="PANTHER" id="PTHR43157:SF31">
    <property type="entry name" value="PHOSPHATIDYLINOSITOL-GLYCAN BIOSYNTHESIS CLASS F PROTEIN"/>
    <property type="match status" value="1"/>
</dbReference>
<dbReference type="PANTHER" id="PTHR43157">
    <property type="entry name" value="PHOSPHATIDYLINOSITOL-GLYCAN BIOSYNTHESIS CLASS F PROTEIN-RELATED"/>
    <property type="match status" value="1"/>
</dbReference>
<evidence type="ECO:0000313" key="2">
    <source>
        <dbReference type="EMBL" id="WAX56575.1"/>
    </source>
</evidence>
<evidence type="ECO:0000256" key="1">
    <source>
        <dbReference type="ARBA" id="ARBA00023002"/>
    </source>
</evidence>
<name>A0ABY7JVJ3_9ACTN</name>
<dbReference type="Proteomes" id="UP001164693">
    <property type="component" value="Chromosome"/>
</dbReference>